<evidence type="ECO:0000259" key="3">
    <source>
        <dbReference type="Pfam" id="PF22818"/>
    </source>
</evidence>
<feature type="domain" description="AMP-dependent synthetase/ligase" evidence="2">
    <location>
        <begin position="106"/>
        <end position="274"/>
    </location>
</feature>
<dbReference type="InterPro" id="IPR042099">
    <property type="entry name" value="ANL_N_sf"/>
</dbReference>
<dbReference type="Gene3D" id="3.10.129.10">
    <property type="entry name" value="Hotdog Thioesterase"/>
    <property type="match status" value="1"/>
</dbReference>
<dbReference type="InterPro" id="IPR000873">
    <property type="entry name" value="AMP-dep_synth/lig_dom"/>
</dbReference>
<dbReference type="Pfam" id="PF00501">
    <property type="entry name" value="AMP-binding"/>
    <property type="match status" value="1"/>
</dbReference>
<comment type="caution">
    <text evidence="4">The sequence shown here is derived from an EMBL/GenBank/DDBJ whole genome shotgun (WGS) entry which is preliminary data.</text>
</comment>
<evidence type="ECO:0000313" key="5">
    <source>
        <dbReference type="Proteomes" id="UP000639419"/>
    </source>
</evidence>
<dbReference type="Proteomes" id="UP000639419">
    <property type="component" value="Unassembled WGS sequence"/>
</dbReference>
<dbReference type="RefSeq" id="WP_174437194.1">
    <property type="nucleotide sequence ID" value="NZ_BAABCC010000010.1"/>
</dbReference>
<evidence type="ECO:0000256" key="1">
    <source>
        <dbReference type="ARBA" id="ARBA00022598"/>
    </source>
</evidence>
<dbReference type="InterPro" id="IPR029069">
    <property type="entry name" value="HotDog_dom_sf"/>
</dbReference>
<dbReference type="Pfam" id="PF22818">
    <property type="entry name" value="ApeI-like"/>
    <property type="match status" value="1"/>
</dbReference>
<dbReference type="SUPFAM" id="SSF54637">
    <property type="entry name" value="Thioesterase/thiol ester dehydrase-isomerase"/>
    <property type="match status" value="1"/>
</dbReference>
<dbReference type="PANTHER" id="PTHR43767">
    <property type="entry name" value="LONG-CHAIN-FATTY-ACID--COA LIGASE"/>
    <property type="match status" value="1"/>
</dbReference>
<accession>A0ABX2KQ07</accession>
<protein>
    <submittedName>
        <fullName evidence="4">AMP-binding protein</fullName>
    </submittedName>
</protein>
<evidence type="ECO:0000259" key="2">
    <source>
        <dbReference type="Pfam" id="PF00501"/>
    </source>
</evidence>
<dbReference type="InterPro" id="IPR045851">
    <property type="entry name" value="AMP-bd_C_sf"/>
</dbReference>
<dbReference type="Gene3D" id="3.30.300.30">
    <property type="match status" value="1"/>
</dbReference>
<dbReference type="SUPFAM" id="SSF56801">
    <property type="entry name" value="Acetyl-CoA synthetase-like"/>
    <property type="match status" value="1"/>
</dbReference>
<gene>
    <name evidence="4" type="ORF">GBZ26_01025</name>
</gene>
<reference evidence="4 5" key="1">
    <citation type="submission" date="2019-10" db="EMBL/GenBank/DDBJ databases">
        <title>Genome sequence of Azospirillum formosense CC-Nfb-7.</title>
        <authorList>
            <person name="Ambrosini A."/>
            <person name="Sant'Anna F.H."/>
            <person name="Cassan F.D."/>
            <person name="Souza E.M."/>
            <person name="Passaglia L.M.P."/>
        </authorList>
    </citation>
    <scope>NUCLEOTIDE SEQUENCE [LARGE SCALE GENOMIC DNA]</scope>
    <source>
        <strain evidence="4 5">CC-NFb-7</strain>
    </source>
</reference>
<dbReference type="InterPro" id="IPR050237">
    <property type="entry name" value="ATP-dep_AMP-bd_enzyme"/>
</dbReference>
<sequence length="569" mass="59956">MTAIPLSRLFAVGRPDDAPVADGVTFARFRADVAGNAARLKGCRRGLLVAADGYWGAVGLLALLHAGAEVTIPPNAQPGTLAALTADGAVPVGGDLRPGWESMTLSPLDPETPLTFFTSGSTGEPKRVVRTLGMLEAEALATEAVLGRLAGPTARVHATVPHQHVYGLNFRLLWPLVTGRPFASAMHELWETALAALDAGSVLVTSPAHLTRLAGIAPLPPSRRPALVLSAGAPLPEPAAREAAALLGTPVTEIFGSTETGAIAHRRREAGDPSWRPLPGVVAGRTPDGRLRVGATHVEGGEHVGSDLVEMAEDGGFRVLGRADRIAKVEGKRVSLPEVEAQLRRSPLVADAAVLTLEQLCAVVVPSAEGGARLADLGAFRFGRLLRRELSAVQEPAGLPRRWRFVSRLPDGALGKRRHADIAALFEESALPEITLPEIALPEIALSEIATHRPTAPDVRAVRPLADGVELDLFIPGDLAQLDGHFPGMPIVPGVAQIDWAVMFANTHLGLGIESAQSFQVKFRRVTVPDTLVTLALRHAPARRRLSFEYRCGDATLSSGSIGVEGTAP</sequence>
<name>A0ABX2KQ07_9PROT</name>
<dbReference type="EMBL" id="WHOR01000003">
    <property type="protein sequence ID" value="NUB17809.1"/>
    <property type="molecule type" value="Genomic_DNA"/>
</dbReference>
<dbReference type="InterPro" id="IPR054545">
    <property type="entry name" value="ApeI-like"/>
</dbReference>
<organism evidence="4 5">
    <name type="scientific">Azospirillum formosense</name>
    <dbReference type="NCBI Taxonomy" id="861533"/>
    <lineage>
        <taxon>Bacteria</taxon>
        <taxon>Pseudomonadati</taxon>
        <taxon>Pseudomonadota</taxon>
        <taxon>Alphaproteobacteria</taxon>
        <taxon>Rhodospirillales</taxon>
        <taxon>Azospirillaceae</taxon>
        <taxon>Azospirillum</taxon>
    </lineage>
</organism>
<dbReference type="Gene3D" id="3.40.50.12780">
    <property type="entry name" value="N-terminal domain of ligase-like"/>
    <property type="match status" value="1"/>
</dbReference>
<proteinExistence type="predicted"/>
<evidence type="ECO:0000313" key="4">
    <source>
        <dbReference type="EMBL" id="NUB17809.1"/>
    </source>
</evidence>
<keyword evidence="5" id="KW-1185">Reference proteome</keyword>
<keyword evidence="1" id="KW-0436">Ligase</keyword>
<feature type="domain" description="ApeI dehydratase-like" evidence="3">
    <location>
        <begin position="468"/>
        <end position="560"/>
    </location>
</feature>
<dbReference type="PANTHER" id="PTHR43767:SF8">
    <property type="entry name" value="LONG-CHAIN-FATTY-ACID--COA LIGASE"/>
    <property type="match status" value="1"/>
</dbReference>